<keyword evidence="3 6" id="KW-0812">Transmembrane</keyword>
<dbReference type="PANTHER" id="PTHR30093:SF47">
    <property type="entry name" value="TYPE IV PILUS NON-CORE MINOR PILIN PILE"/>
    <property type="match status" value="1"/>
</dbReference>
<dbReference type="Pfam" id="PF16732">
    <property type="entry name" value="ComP_DUS"/>
    <property type="match status" value="1"/>
</dbReference>
<dbReference type="InterPro" id="IPR031982">
    <property type="entry name" value="PilE-like"/>
</dbReference>
<dbReference type="PROSITE" id="PS00409">
    <property type="entry name" value="PROKAR_NTER_METHYL"/>
    <property type="match status" value="1"/>
</dbReference>
<dbReference type="PRINTS" id="PR00885">
    <property type="entry name" value="BCTERIALGSPH"/>
</dbReference>
<dbReference type="Gene3D" id="3.30.700.10">
    <property type="entry name" value="Glycoprotein, Type 4 Pilin"/>
    <property type="match status" value="1"/>
</dbReference>
<dbReference type="EMBL" id="JADIKD010000010">
    <property type="protein sequence ID" value="MFK2917664.1"/>
    <property type="molecule type" value="Genomic_DNA"/>
</dbReference>
<protein>
    <submittedName>
        <fullName evidence="7">Prepilin-type N-terminal cleavage/methylation domain-containing protein</fullName>
    </submittedName>
</protein>
<dbReference type="RefSeq" id="WP_379986764.1">
    <property type="nucleotide sequence ID" value="NZ_JADIKD010000010.1"/>
</dbReference>
<dbReference type="PANTHER" id="PTHR30093">
    <property type="entry name" value="GENERAL SECRETION PATHWAY PROTEIN G"/>
    <property type="match status" value="1"/>
</dbReference>
<gene>
    <name evidence="7" type="ORF">ISS97_10375</name>
</gene>
<proteinExistence type="predicted"/>
<comment type="subcellular location">
    <subcellularLocation>
        <location evidence="1">Membrane</location>
        <topology evidence="1">Single-pass membrane protein</topology>
    </subcellularLocation>
</comment>
<dbReference type="NCBIfam" id="TIGR02532">
    <property type="entry name" value="IV_pilin_GFxxxE"/>
    <property type="match status" value="1"/>
</dbReference>
<evidence type="ECO:0000256" key="6">
    <source>
        <dbReference type="SAM" id="Phobius"/>
    </source>
</evidence>
<dbReference type="Pfam" id="PF07963">
    <property type="entry name" value="N_methyl"/>
    <property type="match status" value="1"/>
</dbReference>
<accession>A0ABW8K438</accession>
<dbReference type="InterPro" id="IPR012902">
    <property type="entry name" value="N_methyl_site"/>
</dbReference>
<evidence type="ECO:0000313" key="8">
    <source>
        <dbReference type="Proteomes" id="UP001620408"/>
    </source>
</evidence>
<evidence type="ECO:0000256" key="3">
    <source>
        <dbReference type="ARBA" id="ARBA00022692"/>
    </source>
</evidence>
<keyword evidence="2" id="KW-0488">Methylation</keyword>
<evidence type="ECO:0000256" key="2">
    <source>
        <dbReference type="ARBA" id="ARBA00022481"/>
    </source>
</evidence>
<evidence type="ECO:0000313" key="7">
    <source>
        <dbReference type="EMBL" id="MFK2917664.1"/>
    </source>
</evidence>
<name>A0ABW8K438_9GAMM</name>
<feature type="transmembrane region" description="Helical" evidence="6">
    <location>
        <begin position="12"/>
        <end position="34"/>
    </location>
</feature>
<sequence>MIAKHTPARGFTLIELMIVVVVIAILAAIAIPSYGRYAYRARRVDGKELLLRIANAQERYYATFNRYGTLPQIGFADPAVSEKGYYAVSELAPSGSSAQAYIATAVPSGMQSRDVCQSLAITNTGVKTPDASSLTANSNGPCW</sequence>
<dbReference type="InterPro" id="IPR045584">
    <property type="entry name" value="Pilin-like"/>
</dbReference>
<evidence type="ECO:0000256" key="5">
    <source>
        <dbReference type="ARBA" id="ARBA00023136"/>
    </source>
</evidence>
<comment type="caution">
    <text evidence="7">The sequence shown here is derived from an EMBL/GenBank/DDBJ whole genome shotgun (WGS) entry which is preliminary data.</text>
</comment>
<dbReference type="SUPFAM" id="SSF54523">
    <property type="entry name" value="Pili subunits"/>
    <property type="match status" value="1"/>
</dbReference>
<dbReference type="Proteomes" id="UP001620408">
    <property type="component" value="Unassembled WGS sequence"/>
</dbReference>
<reference evidence="7 8" key="1">
    <citation type="submission" date="2020-10" db="EMBL/GenBank/DDBJ databases">
        <title>Phylogeny of dyella-like bacteria.</title>
        <authorList>
            <person name="Fu J."/>
        </authorList>
    </citation>
    <scope>NUCLEOTIDE SEQUENCE [LARGE SCALE GENOMIC DNA]</scope>
    <source>
        <strain evidence="7 8">BB4</strain>
    </source>
</reference>
<evidence type="ECO:0000256" key="4">
    <source>
        <dbReference type="ARBA" id="ARBA00022989"/>
    </source>
</evidence>
<dbReference type="InterPro" id="IPR002416">
    <property type="entry name" value="T2SS_protein-GspH"/>
</dbReference>
<organism evidence="7 8">
    <name type="scientific">Dyella koreensis</name>
    <dbReference type="NCBI Taxonomy" id="311235"/>
    <lineage>
        <taxon>Bacteria</taxon>
        <taxon>Pseudomonadati</taxon>
        <taxon>Pseudomonadota</taxon>
        <taxon>Gammaproteobacteria</taxon>
        <taxon>Lysobacterales</taxon>
        <taxon>Rhodanobacteraceae</taxon>
        <taxon>Dyella</taxon>
    </lineage>
</organism>
<keyword evidence="5 6" id="KW-0472">Membrane</keyword>
<keyword evidence="8" id="KW-1185">Reference proteome</keyword>
<keyword evidence="4 6" id="KW-1133">Transmembrane helix</keyword>
<evidence type="ECO:0000256" key="1">
    <source>
        <dbReference type="ARBA" id="ARBA00004167"/>
    </source>
</evidence>